<dbReference type="AlphaFoldDB" id="A0A0A9E501"/>
<dbReference type="EMBL" id="GBRH01202021">
    <property type="protein sequence ID" value="JAD95874.1"/>
    <property type="molecule type" value="Transcribed_RNA"/>
</dbReference>
<sequence length="86" mass="9520">MSTCLLPLPHRMTSVDHCFDSSRSEQDVAALFLRIQRCAPWCSSLPSKRGDVVGKEEGHHGDMVGKTPAAWHHGEGVGRSRWFATC</sequence>
<protein>
    <submittedName>
        <fullName evidence="1">Uncharacterized protein</fullName>
    </submittedName>
</protein>
<name>A0A0A9E501_ARUDO</name>
<accession>A0A0A9E501</accession>
<reference evidence="1" key="1">
    <citation type="submission" date="2014-09" db="EMBL/GenBank/DDBJ databases">
        <authorList>
            <person name="Magalhaes I.L.F."/>
            <person name="Oliveira U."/>
            <person name="Santos F.R."/>
            <person name="Vidigal T.H.D.A."/>
            <person name="Brescovit A.D."/>
            <person name="Santos A.J."/>
        </authorList>
    </citation>
    <scope>NUCLEOTIDE SEQUENCE</scope>
    <source>
        <tissue evidence="1">Shoot tissue taken approximately 20 cm above the soil surface</tissue>
    </source>
</reference>
<organism evidence="1">
    <name type="scientific">Arundo donax</name>
    <name type="common">Giant reed</name>
    <name type="synonym">Donax arundinaceus</name>
    <dbReference type="NCBI Taxonomy" id="35708"/>
    <lineage>
        <taxon>Eukaryota</taxon>
        <taxon>Viridiplantae</taxon>
        <taxon>Streptophyta</taxon>
        <taxon>Embryophyta</taxon>
        <taxon>Tracheophyta</taxon>
        <taxon>Spermatophyta</taxon>
        <taxon>Magnoliopsida</taxon>
        <taxon>Liliopsida</taxon>
        <taxon>Poales</taxon>
        <taxon>Poaceae</taxon>
        <taxon>PACMAD clade</taxon>
        <taxon>Arundinoideae</taxon>
        <taxon>Arundineae</taxon>
        <taxon>Arundo</taxon>
    </lineage>
</organism>
<evidence type="ECO:0000313" key="1">
    <source>
        <dbReference type="EMBL" id="JAD95874.1"/>
    </source>
</evidence>
<reference evidence="1" key="2">
    <citation type="journal article" date="2015" name="Data Brief">
        <title>Shoot transcriptome of the giant reed, Arundo donax.</title>
        <authorList>
            <person name="Barrero R.A."/>
            <person name="Guerrero F.D."/>
            <person name="Moolhuijzen P."/>
            <person name="Goolsby J.A."/>
            <person name="Tidwell J."/>
            <person name="Bellgard S.E."/>
            <person name="Bellgard M.I."/>
        </authorList>
    </citation>
    <scope>NUCLEOTIDE SEQUENCE</scope>
    <source>
        <tissue evidence="1">Shoot tissue taken approximately 20 cm above the soil surface</tissue>
    </source>
</reference>
<proteinExistence type="predicted"/>